<gene>
    <name evidence="3" type="ORF">WDU99_11285</name>
</gene>
<evidence type="ECO:0008006" key="5">
    <source>
        <dbReference type="Google" id="ProtNLM"/>
    </source>
</evidence>
<name>A0ABU8LC54_9MICO</name>
<feature type="transmembrane region" description="Helical" evidence="2">
    <location>
        <begin position="7"/>
        <end position="32"/>
    </location>
</feature>
<feature type="region of interest" description="Disordered" evidence="1">
    <location>
        <begin position="124"/>
        <end position="143"/>
    </location>
</feature>
<reference evidence="3 4" key="1">
    <citation type="submission" date="2024-02" db="EMBL/GenBank/DDBJ databases">
        <authorList>
            <person name="Saticioglu I.B."/>
        </authorList>
    </citation>
    <scope>NUCLEOTIDE SEQUENCE [LARGE SCALE GENOMIC DNA]</scope>
    <source>
        <strain evidence="3 4">Mu-80</strain>
    </source>
</reference>
<protein>
    <recommendedName>
        <fullName evidence="5">Histidine kinase</fullName>
    </recommendedName>
</protein>
<comment type="caution">
    <text evidence="3">The sequence shown here is derived from an EMBL/GenBank/DDBJ whole genome shotgun (WGS) entry which is preliminary data.</text>
</comment>
<dbReference type="EMBL" id="JBBDGM010000008">
    <property type="protein sequence ID" value="MEJ1088903.1"/>
    <property type="molecule type" value="Genomic_DNA"/>
</dbReference>
<proteinExistence type="predicted"/>
<dbReference type="Proteomes" id="UP001371224">
    <property type="component" value="Unassembled WGS sequence"/>
</dbReference>
<feature type="transmembrane region" description="Helical" evidence="2">
    <location>
        <begin position="74"/>
        <end position="90"/>
    </location>
</feature>
<evidence type="ECO:0000313" key="4">
    <source>
        <dbReference type="Proteomes" id="UP001371224"/>
    </source>
</evidence>
<evidence type="ECO:0000256" key="2">
    <source>
        <dbReference type="SAM" id="Phobius"/>
    </source>
</evidence>
<accession>A0ABU8LC54</accession>
<keyword evidence="2" id="KW-0472">Membrane</keyword>
<organism evidence="3 4">
    <name type="scientific">Microbacterium bandirmense</name>
    <dbReference type="NCBI Taxonomy" id="3122050"/>
    <lineage>
        <taxon>Bacteria</taxon>
        <taxon>Bacillati</taxon>
        <taxon>Actinomycetota</taxon>
        <taxon>Actinomycetes</taxon>
        <taxon>Micrococcales</taxon>
        <taxon>Microbacteriaceae</taxon>
        <taxon>Microbacterium</taxon>
    </lineage>
</organism>
<dbReference type="RefSeq" id="WP_337332564.1">
    <property type="nucleotide sequence ID" value="NZ_JBBDGM010000008.1"/>
</dbReference>
<evidence type="ECO:0000256" key="1">
    <source>
        <dbReference type="SAM" id="MobiDB-lite"/>
    </source>
</evidence>
<keyword evidence="4" id="KW-1185">Reference proteome</keyword>
<keyword evidence="2" id="KW-1133">Transmembrane helix</keyword>
<evidence type="ECO:0000313" key="3">
    <source>
        <dbReference type="EMBL" id="MEJ1088903.1"/>
    </source>
</evidence>
<feature type="transmembrane region" description="Helical" evidence="2">
    <location>
        <begin position="96"/>
        <end position="117"/>
    </location>
</feature>
<sequence>MRPSGPAIAAAIVLALQGIALAIIALVELFALGSGGAASMMSAIALIVLTLITAVALGAFAVGTLRRASWARSGGIFVQIIGLAVALASLTVEPKVWLVTLGVGGVSLVGLVLLIAATRRDGATDPRLQRQDPADGGSSRDGD</sequence>
<feature type="transmembrane region" description="Helical" evidence="2">
    <location>
        <begin position="38"/>
        <end position="62"/>
    </location>
</feature>
<keyword evidence="2" id="KW-0812">Transmembrane</keyword>